<proteinExistence type="predicted"/>
<dbReference type="Proteomes" id="UP001311232">
    <property type="component" value="Unassembled WGS sequence"/>
</dbReference>
<organism evidence="1 2">
    <name type="scientific">Crenichthys baileyi</name>
    <name type="common">White River springfish</name>
    <dbReference type="NCBI Taxonomy" id="28760"/>
    <lineage>
        <taxon>Eukaryota</taxon>
        <taxon>Metazoa</taxon>
        <taxon>Chordata</taxon>
        <taxon>Craniata</taxon>
        <taxon>Vertebrata</taxon>
        <taxon>Euteleostomi</taxon>
        <taxon>Actinopterygii</taxon>
        <taxon>Neopterygii</taxon>
        <taxon>Teleostei</taxon>
        <taxon>Neoteleostei</taxon>
        <taxon>Acanthomorphata</taxon>
        <taxon>Ovalentaria</taxon>
        <taxon>Atherinomorphae</taxon>
        <taxon>Cyprinodontiformes</taxon>
        <taxon>Goodeidae</taxon>
        <taxon>Crenichthys</taxon>
    </lineage>
</organism>
<dbReference type="EMBL" id="JAHHUM010000663">
    <property type="protein sequence ID" value="KAK5617831.1"/>
    <property type="molecule type" value="Genomic_DNA"/>
</dbReference>
<evidence type="ECO:0000313" key="1">
    <source>
        <dbReference type="EMBL" id="KAK5617831.1"/>
    </source>
</evidence>
<evidence type="ECO:0000313" key="2">
    <source>
        <dbReference type="Proteomes" id="UP001311232"/>
    </source>
</evidence>
<keyword evidence="2" id="KW-1185">Reference proteome</keyword>
<dbReference type="AlphaFoldDB" id="A0AAV9S9A1"/>
<comment type="caution">
    <text evidence="1">The sequence shown here is derived from an EMBL/GenBank/DDBJ whole genome shotgun (WGS) entry which is preliminary data.</text>
</comment>
<protein>
    <submittedName>
        <fullName evidence="1">Uncharacterized protein</fullName>
    </submittedName>
</protein>
<reference evidence="1 2" key="1">
    <citation type="submission" date="2021-06" db="EMBL/GenBank/DDBJ databases">
        <authorList>
            <person name="Palmer J.M."/>
        </authorList>
    </citation>
    <scope>NUCLEOTIDE SEQUENCE [LARGE SCALE GENOMIC DNA]</scope>
    <source>
        <strain evidence="1 2">MEX-2019</strain>
        <tissue evidence="1">Muscle</tissue>
    </source>
</reference>
<sequence length="71" mass="7838">MWFLDWTPEGRQAGSSALPADDAVWEWALFTLRKLISDTFGEDVCSLSLSLGPADGKTAWQWEGCTPPLAH</sequence>
<name>A0AAV9S9A1_9TELE</name>
<accession>A0AAV9S9A1</accession>
<gene>
    <name evidence="1" type="ORF">CRENBAI_026116</name>
</gene>